<dbReference type="InterPro" id="IPR006639">
    <property type="entry name" value="Preselin/SPP"/>
</dbReference>
<dbReference type="AlphaFoldDB" id="A0A7R9CS20"/>
<evidence type="ECO:0000256" key="6">
    <source>
        <dbReference type="SAM" id="MobiDB-lite"/>
    </source>
</evidence>
<evidence type="ECO:0000256" key="5">
    <source>
        <dbReference type="RuleBase" id="RU361148"/>
    </source>
</evidence>
<dbReference type="GO" id="GO:0034205">
    <property type="term" value="P:amyloid-beta formation"/>
    <property type="evidence" value="ECO:0007669"/>
    <property type="project" value="TreeGrafter"/>
</dbReference>
<accession>A0A7R9CS20</accession>
<keyword evidence="4 5" id="KW-0472">Membrane</keyword>
<keyword evidence="2 5" id="KW-0812">Transmembrane</keyword>
<feature type="region of interest" description="Disordered" evidence="6">
    <location>
        <begin position="1"/>
        <end position="84"/>
    </location>
</feature>
<comment type="subcellular location">
    <subcellularLocation>
        <location evidence="1">Endomembrane system</location>
        <topology evidence="1">Multi-pass membrane protein</topology>
    </subcellularLocation>
    <subcellularLocation>
        <location evidence="5">Endoplasmic reticulum membrane</location>
        <topology evidence="5">Multi-pass membrane protein</topology>
    </subcellularLocation>
    <subcellularLocation>
        <location evidence="5">Golgi apparatus membrane</location>
        <topology evidence="5">Multi-pass membrane protein</topology>
    </subcellularLocation>
</comment>
<evidence type="ECO:0000256" key="1">
    <source>
        <dbReference type="ARBA" id="ARBA00004127"/>
    </source>
</evidence>
<keyword evidence="3 5" id="KW-1133">Transmembrane helix</keyword>
<dbReference type="SMART" id="SM00730">
    <property type="entry name" value="PSN"/>
    <property type="match status" value="1"/>
</dbReference>
<feature type="transmembrane region" description="Helical" evidence="5">
    <location>
        <begin position="102"/>
        <end position="123"/>
    </location>
</feature>
<dbReference type="GO" id="GO:0006509">
    <property type="term" value="P:membrane protein ectodomain proteolysis"/>
    <property type="evidence" value="ECO:0007669"/>
    <property type="project" value="TreeGrafter"/>
</dbReference>
<dbReference type="GO" id="GO:0005789">
    <property type="term" value="C:endoplasmic reticulum membrane"/>
    <property type="evidence" value="ECO:0007669"/>
    <property type="project" value="UniProtKB-SubCell"/>
</dbReference>
<dbReference type="GO" id="GO:0055074">
    <property type="term" value="P:calcium ion homeostasis"/>
    <property type="evidence" value="ECO:0007669"/>
    <property type="project" value="TreeGrafter"/>
</dbReference>
<feature type="transmembrane region" description="Helical" evidence="5">
    <location>
        <begin position="210"/>
        <end position="229"/>
    </location>
</feature>
<dbReference type="PRINTS" id="PR01072">
    <property type="entry name" value="PRESENILIN"/>
</dbReference>
<reference evidence="7" key="1">
    <citation type="submission" date="2020-11" db="EMBL/GenBank/DDBJ databases">
        <authorList>
            <person name="Tran Van P."/>
        </authorList>
    </citation>
    <scope>NUCLEOTIDE SEQUENCE</scope>
</reference>
<feature type="transmembrane region" description="Helical" evidence="5">
    <location>
        <begin position="149"/>
        <end position="171"/>
    </location>
</feature>
<dbReference type="InterPro" id="IPR001108">
    <property type="entry name" value="Peptidase_A22A"/>
</dbReference>
<feature type="transmembrane region" description="Helical" evidence="5">
    <location>
        <begin position="264"/>
        <end position="280"/>
    </location>
</feature>
<dbReference type="EC" id="3.4.23.-" evidence="5"/>
<sequence>MSDSDFDSATEYTSLMDGHVGQDRSTEVVVERSKKKKRHTTPTARVSTSEGNVETQQENGQIGDGPPVCPPLDPSQGQPMPDGEFHDEEEELKYGAKHVIKLFVPVSLCMLVVVATISSVNFYTTKDVYLVYTPFHEESPDTSTKVWNAVANSLILMAVIVVMTILLIVLYKYRCYKIIHGWLILSSLMLLFIFSYLYLEEVLRAYNVPMDYITLALLMWNFGVVGMICIHWQGPLRLQQAYLIFVAALMALVFIKYLPEWTTWVVLGVISVWDLIAVLTPKGPLRILVETAQERNEQIFPALIYSCE</sequence>
<dbReference type="GO" id="GO:0007219">
    <property type="term" value="P:Notch signaling pathway"/>
    <property type="evidence" value="ECO:0007669"/>
    <property type="project" value="UniProtKB-KW"/>
</dbReference>
<dbReference type="GO" id="GO:0042500">
    <property type="term" value="F:aspartic endopeptidase activity, intramembrane cleaving"/>
    <property type="evidence" value="ECO:0007669"/>
    <property type="project" value="InterPro"/>
</dbReference>
<keyword evidence="5" id="KW-0256">Endoplasmic reticulum</keyword>
<protein>
    <recommendedName>
        <fullName evidence="5">Presenilin</fullName>
        <ecNumber evidence="5">3.4.23.-</ecNumber>
    </recommendedName>
</protein>
<comment type="domain">
    <text evidence="5">The PAL motif is required for normal active site conformation.</text>
</comment>
<comment type="function">
    <text evidence="5">Probable subunit of the gamma-secretase complex, an endoprotease complex that catalyzes the intramembrane cleavage of integral membrane proteins such as Notch receptors.</text>
</comment>
<organism evidence="7">
    <name type="scientific">Timema poppense</name>
    <name type="common">Walking stick</name>
    <dbReference type="NCBI Taxonomy" id="170557"/>
    <lineage>
        <taxon>Eukaryota</taxon>
        <taxon>Metazoa</taxon>
        <taxon>Ecdysozoa</taxon>
        <taxon>Arthropoda</taxon>
        <taxon>Hexapoda</taxon>
        <taxon>Insecta</taxon>
        <taxon>Pterygota</taxon>
        <taxon>Neoptera</taxon>
        <taxon>Polyneoptera</taxon>
        <taxon>Phasmatodea</taxon>
        <taxon>Timematodea</taxon>
        <taxon>Timematoidea</taxon>
        <taxon>Timematidae</taxon>
        <taxon>Timema</taxon>
    </lineage>
</organism>
<feature type="transmembrane region" description="Helical" evidence="5">
    <location>
        <begin position="241"/>
        <end position="258"/>
    </location>
</feature>
<evidence type="ECO:0000256" key="4">
    <source>
        <dbReference type="ARBA" id="ARBA00023136"/>
    </source>
</evidence>
<evidence type="ECO:0000313" key="7">
    <source>
        <dbReference type="EMBL" id="CAD7400418.1"/>
    </source>
</evidence>
<comment type="subunit">
    <text evidence="5">Homodimer.</text>
</comment>
<keyword evidence="5" id="KW-0914">Notch signaling pathway</keyword>
<proteinExistence type="inferred from homology"/>
<comment type="similarity">
    <text evidence="5">Belongs to the peptidase A22A family.</text>
</comment>
<feature type="compositionally biased region" description="Polar residues" evidence="6">
    <location>
        <begin position="41"/>
        <end position="60"/>
    </location>
</feature>
<keyword evidence="5" id="KW-0645">Protease</keyword>
<feature type="transmembrane region" description="Helical" evidence="5">
    <location>
        <begin position="178"/>
        <end position="198"/>
    </location>
</feature>
<dbReference type="PANTHER" id="PTHR10202:SF13">
    <property type="entry name" value="PRESENILIN HOMOLOG"/>
    <property type="match status" value="1"/>
</dbReference>
<dbReference type="GO" id="GO:0070765">
    <property type="term" value="C:gamma-secretase complex"/>
    <property type="evidence" value="ECO:0007669"/>
    <property type="project" value="TreeGrafter"/>
</dbReference>
<dbReference type="PANTHER" id="PTHR10202">
    <property type="entry name" value="PRESENILIN"/>
    <property type="match status" value="1"/>
</dbReference>
<keyword evidence="5" id="KW-0378">Hydrolase</keyword>
<evidence type="ECO:0000256" key="2">
    <source>
        <dbReference type="ARBA" id="ARBA00022692"/>
    </source>
</evidence>
<dbReference type="GO" id="GO:0016485">
    <property type="term" value="P:protein processing"/>
    <property type="evidence" value="ECO:0007669"/>
    <property type="project" value="InterPro"/>
</dbReference>
<dbReference type="GO" id="GO:0000139">
    <property type="term" value="C:Golgi membrane"/>
    <property type="evidence" value="ECO:0007669"/>
    <property type="project" value="UniProtKB-SubCell"/>
</dbReference>
<dbReference type="EMBL" id="OD001048">
    <property type="protein sequence ID" value="CAD7400418.1"/>
    <property type="molecule type" value="Genomic_DNA"/>
</dbReference>
<feature type="compositionally biased region" description="Basic and acidic residues" evidence="6">
    <location>
        <begin position="20"/>
        <end position="32"/>
    </location>
</feature>
<evidence type="ECO:0000256" key="3">
    <source>
        <dbReference type="ARBA" id="ARBA00022989"/>
    </source>
</evidence>
<dbReference type="Pfam" id="PF01080">
    <property type="entry name" value="Presenilin"/>
    <property type="match status" value="1"/>
</dbReference>
<gene>
    <name evidence="7" type="ORF">TPSB3V08_LOCUS2598</name>
</gene>
<name>A0A7R9CS20_TIMPO</name>
<keyword evidence="5" id="KW-0333">Golgi apparatus</keyword>